<dbReference type="SUPFAM" id="SSF89009">
    <property type="entry name" value="GAT-like domain"/>
    <property type="match status" value="1"/>
</dbReference>
<comment type="subcellular location">
    <subcellularLocation>
        <location evidence="1">Membrane</location>
        <topology evidence="1">Peripheral membrane protein</topology>
    </subcellularLocation>
</comment>
<name>A0A200QQD9_MACCD</name>
<evidence type="ECO:0000313" key="10">
    <source>
        <dbReference type="Proteomes" id="UP000195402"/>
    </source>
</evidence>
<dbReference type="SUPFAM" id="SSF48464">
    <property type="entry name" value="ENTH/VHS domain"/>
    <property type="match status" value="1"/>
</dbReference>
<evidence type="ECO:0000256" key="1">
    <source>
        <dbReference type="ARBA" id="ARBA00004170"/>
    </source>
</evidence>
<feature type="compositionally biased region" description="Basic and acidic residues" evidence="6">
    <location>
        <begin position="299"/>
        <end position="333"/>
    </location>
</feature>
<dbReference type="PROSITE" id="PS50179">
    <property type="entry name" value="VHS"/>
    <property type="match status" value="1"/>
</dbReference>
<comment type="similarity">
    <text evidence="2">Belongs to the TOM1 family.</text>
</comment>
<evidence type="ECO:0000256" key="3">
    <source>
        <dbReference type="ARBA" id="ARBA00022448"/>
    </source>
</evidence>
<dbReference type="PANTHER" id="PTHR45898:SF2">
    <property type="entry name" value="TOM1-LIKE PROTEIN 6"/>
    <property type="match status" value="1"/>
</dbReference>
<dbReference type="PANTHER" id="PTHR45898">
    <property type="entry name" value="TOM1-LIKE PROTEIN"/>
    <property type="match status" value="1"/>
</dbReference>
<dbReference type="GO" id="GO:0043328">
    <property type="term" value="P:protein transport to vacuole involved in ubiquitin-dependent protein catabolic process via the multivesicular body sorting pathway"/>
    <property type="evidence" value="ECO:0007669"/>
    <property type="project" value="InterPro"/>
</dbReference>
<dbReference type="AlphaFoldDB" id="A0A200QQD9"/>
<dbReference type="Gene3D" id="1.25.40.90">
    <property type="match status" value="1"/>
</dbReference>
<dbReference type="Pfam" id="PF00790">
    <property type="entry name" value="VHS"/>
    <property type="match status" value="1"/>
</dbReference>
<dbReference type="Proteomes" id="UP000195402">
    <property type="component" value="Unassembled WGS sequence"/>
</dbReference>
<comment type="caution">
    <text evidence="9">The sequence shown here is derived from an EMBL/GenBank/DDBJ whole genome shotgun (WGS) entry which is preliminary data.</text>
</comment>
<dbReference type="PROSITE" id="PS50909">
    <property type="entry name" value="GAT"/>
    <property type="match status" value="1"/>
</dbReference>
<evidence type="ECO:0000313" key="9">
    <source>
        <dbReference type="EMBL" id="OVA12673.1"/>
    </source>
</evidence>
<keyword evidence="4" id="KW-0653">Protein transport</keyword>
<dbReference type="InterPro" id="IPR002014">
    <property type="entry name" value="VHS_dom"/>
</dbReference>
<dbReference type="Gene3D" id="1.20.58.160">
    <property type="match status" value="1"/>
</dbReference>
<evidence type="ECO:0000256" key="4">
    <source>
        <dbReference type="ARBA" id="ARBA00022927"/>
    </source>
</evidence>
<proteinExistence type="inferred from homology"/>
<feature type="domain" description="GAT" evidence="8">
    <location>
        <begin position="195"/>
        <end position="283"/>
    </location>
</feature>
<dbReference type="OMA" id="QTEIIDM"/>
<dbReference type="STRING" id="56857.A0A200QQD9"/>
<dbReference type="GO" id="GO:0016020">
    <property type="term" value="C:membrane"/>
    <property type="evidence" value="ECO:0007669"/>
    <property type="project" value="UniProtKB-SubCell"/>
</dbReference>
<keyword evidence="10" id="KW-1185">Reference proteome</keyword>
<dbReference type="GO" id="GO:0005737">
    <property type="term" value="C:cytoplasm"/>
    <property type="evidence" value="ECO:0007669"/>
    <property type="project" value="UniProtKB-ARBA"/>
</dbReference>
<organism evidence="9 10">
    <name type="scientific">Macleaya cordata</name>
    <name type="common">Five-seeded plume-poppy</name>
    <name type="synonym">Bocconia cordata</name>
    <dbReference type="NCBI Taxonomy" id="56857"/>
    <lineage>
        <taxon>Eukaryota</taxon>
        <taxon>Viridiplantae</taxon>
        <taxon>Streptophyta</taxon>
        <taxon>Embryophyta</taxon>
        <taxon>Tracheophyta</taxon>
        <taxon>Spermatophyta</taxon>
        <taxon>Magnoliopsida</taxon>
        <taxon>Ranunculales</taxon>
        <taxon>Papaveraceae</taxon>
        <taxon>Papaveroideae</taxon>
        <taxon>Macleaya</taxon>
    </lineage>
</organism>
<dbReference type="InterPro" id="IPR004152">
    <property type="entry name" value="GAT_dom"/>
</dbReference>
<dbReference type="InterPro" id="IPR044836">
    <property type="entry name" value="TOL_plant"/>
</dbReference>
<feature type="domain" description="VHS" evidence="7">
    <location>
        <begin position="12"/>
        <end position="141"/>
    </location>
</feature>
<dbReference type="EMBL" id="MVGT01001372">
    <property type="protein sequence ID" value="OVA12673.1"/>
    <property type="molecule type" value="Genomic_DNA"/>
</dbReference>
<dbReference type="InParanoid" id="A0A200QQD9"/>
<dbReference type="CDD" id="cd03561">
    <property type="entry name" value="VHS"/>
    <property type="match status" value="1"/>
</dbReference>
<evidence type="ECO:0000259" key="7">
    <source>
        <dbReference type="PROSITE" id="PS50179"/>
    </source>
</evidence>
<feature type="region of interest" description="Disordered" evidence="6">
    <location>
        <begin position="285"/>
        <end position="338"/>
    </location>
</feature>
<dbReference type="InterPro" id="IPR038425">
    <property type="entry name" value="GAT_sf"/>
</dbReference>
<gene>
    <name evidence="9" type="ORF">BVC80_9017g27</name>
</gene>
<evidence type="ECO:0000259" key="8">
    <source>
        <dbReference type="PROSITE" id="PS50909"/>
    </source>
</evidence>
<accession>A0A200QQD9</accession>
<evidence type="ECO:0000256" key="5">
    <source>
        <dbReference type="ARBA" id="ARBA00023136"/>
    </source>
</evidence>
<sequence length="646" mass="71312">MFTSLTARVDKATSDLLVGPDWNMNMAICDSMNTNLWLTKDMVKALKKRLKHRSPKVQILALTLLETMMKNCGDYLHLQISERNILRLLVKIVRKQMNTQVRDKILVLIDTWQEAFGGADGKRPQYYWAYDEIRRFGIQFPERPRDAAPIVTPPVRYLTRGESQAGSEMSRNTSLRLDEAMTSTYEKKNEAMASEMESLSLSNMDSIRSVMDLLAEMLQCVNPNDCEAIKNEVIVDLVNQCRSNQKKLVQFLNSDGDSELLSHGLLLNDSLNNLLAKHDALASGRPLPVDVRNSSPRLTEVRDESPKPTEVRDLSQTEVRDESPRQTEVRECTPKSNATETALIAAATSTQLEEEEEENDLIQLVQRQPRNKPTLYESTSTGLGEGAGSLDMSNSIIPTTSVAPAVTASTNPFALALSNPPPPVRTTMKEQDMIDLLSITLSTTTISPNTTLTPPSPCNQNMQQLPMSPTSNGYPYGSQPYLENQAQVSYGSYVVPWVQAQFHPQPQTQPQFPNYSSSCPPPPWATAQMNGGQIALAMTTPYTSLAHHVNASSASYIPVPAATTLQHYAVVPSGGNNGSAMYGEEQAMLVMRNANPAIGQKAFIPPYRLFEDLDVLGNADRKFQMMNNAAPSLLGMPNQAAVGAMK</sequence>
<dbReference type="GO" id="GO:0043130">
    <property type="term" value="F:ubiquitin binding"/>
    <property type="evidence" value="ECO:0007669"/>
    <property type="project" value="InterPro"/>
</dbReference>
<dbReference type="Pfam" id="PF03127">
    <property type="entry name" value="GAT"/>
    <property type="match status" value="1"/>
</dbReference>
<evidence type="ECO:0000256" key="6">
    <source>
        <dbReference type="SAM" id="MobiDB-lite"/>
    </source>
</evidence>
<dbReference type="SMART" id="SM00288">
    <property type="entry name" value="VHS"/>
    <property type="match status" value="1"/>
</dbReference>
<reference evidence="9 10" key="1">
    <citation type="journal article" date="2017" name="Mol. Plant">
        <title>The Genome of Medicinal Plant Macleaya cordata Provides New Insights into Benzylisoquinoline Alkaloids Metabolism.</title>
        <authorList>
            <person name="Liu X."/>
            <person name="Liu Y."/>
            <person name="Huang P."/>
            <person name="Ma Y."/>
            <person name="Qing Z."/>
            <person name="Tang Q."/>
            <person name="Cao H."/>
            <person name="Cheng P."/>
            <person name="Zheng Y."/>
            <person name="Yuan Z."/>
            <person name="Zhou Y."/>
            <person name="Liu J."/>
            <person name="Tang Z."/>
            <person name="Zhuo Y."/>
            <person name="Zhang Y."/>
            <person name="Yu L."/>
            <person name="Huang J."/>
            <person name="Yang P."/>
            <person name="Peng Q."/>
            <person name="Zhang J."/>
            <person name="Jiang W."/>
            <person name="Zhang Z."/>
            <person name="Lin K."/>
            <person name="Ro D.K."/>
            <person name="Chen X."/>
            <person name="Xiong X."/>
            <person name="Shang Y."/>
            <person name="Huang S."/>
            <person name="Zeng J."/>
        </authorList>
    </citation>
    <scope>NUCLEOTIDE SEQUENCE [LARGE SCALE GENOMIC DNA]</scope>
    <source>
        <strain evidence="10">cv. BLH2017</strain>
        <tissue evidence="9">Root</tissue>
    </source>
</reference>
<dbReference type="InterPro" id="IPR008942">
    <property type="entry name" value="ENTH_VHS"/>
</dbReference>
<dbReference type="OrthoDB" id="2018246at2759"/>
<keyword evidence="3" id="KW-0813">Transport</keyword>
<keyword evidence="5" id="KW-0472">Membrane</keyword>
<evidence type="ECO:0000256" key="2">
    <source>
        <dbReference type="ARBA" id="ARBA00007708"/>
    </source>
</evidence>
<dbReference type="GO" id="GO:0035091">
    <property type="term" value="F:phosphatidylinositol binding"/>
    <property type="evidence" value="ECO:0007669"/>
    <property type="project" value="InterPro"/>
</dbReference>
<protein>
    <submittedName>
        <fullName evidence="9">VHS</fullName>
    </submittedName>
</protein>